<dbReference type="Proteomes" id="UP000478052">
    <property type="component" value="Unassembled WGS sequence"/>
</dbReference>
<feature type="non-terminal residue" evidence="1">
    <location>
        <position position="338"/>
    </location>
</feature>
<evidence type="ECO:0000313" key="1">
    <source>
        <dbReference type="EMBL" id="KAF0691580.1"/>
    </source>
</evidence>
<dbReference type="PANTHER" id="PTHR35385">
    <property type="entry name" value="PROTEIN B, PUTATIVE-RELATED-RELATED"/>
    <property type="match status" value="1"/>
</dbReference>
<gene>
    <name evidence="1" type="ORF">FWK35_00039099</name>
</gene>
<comment type="caution">
    <text evidence="1">The sequence shown here is derived from an EMBL/GenBank/DDBJ whole genome shotgun (WGS) entry which is preliminary data.</text>
</comment>
<dbReference type="OrthoDB" id="6630577at2759"/>
<dbReference type="EMBL" id="VUJU01015898">
    <property type="protein sequence ID" value="KAF0691580.1"/>
    <property type="molecule type" value="Genomic_DNA"/>
</dbReference>
<protein>
    <submittedName>
        <fullName evidence="1">SWIM-type domain-containing protein</fullName>
    </submittedName>
</protein>
<dbReference type="AlphaFoldDB" id="A0A6G0VMJ8"/>
<evidence type="ECO:0000313" key="2">
    <source>
        <dbReference type="Proteomes" id="UP000478052"/>
    </source>
</evidence>
<dbReference type="PANTHER" id="PTHR35385:SF2">
    <property type="entry name" value="PROTEIN B, PUTATIVE-RELATED"/>
    <property type="match status" value="1"/>
</dbReference>
<organism evidence="1 2">
    <name type="scientific">Aphis craccivora</name>
    <name type="common">Cowpea aphid</name>
    <dbReference type="NCBI Taxonomy" id="307492"/>
    <lineage>
        <taxon>Eukaryota</taxon>
        <taxon>Metazoa</taxon>
        <taxon>Ecdysozoa</taxon>
        <taxon>Arthropoda</taxon>
        <taxon>Hexapoda</taxon>
        <taxon>Insecta</taxon>
        <taxon>Pterygota</taxon>
        <taxon>Neoptera</taxon>
        <taxon>Paraneoptera</taxon>
        <taxon>Hemiptera</taxon>
        <taxon>Sternorrhyncha</taxon>
        <taxon>Aphidomorpha</taxon>
        <taxon>Aphidoidea</taxon>
        <taxon>Aphididae</taxon>
        <taxon>Aphidini</taxon>
        <taxon>Aphis</taxon>
        <taxon>Aphis</taxon>
    </lineage>
</organism>
<name>A0A6G0VMJ8_APHCR</name>
<proteinExistence type="predicted"/>
<reference evidence="1 2" key="1">
    <citation type="submission" date="2019-08" db="EMBL/GenBank/DDBJ databases">
        <title>Whole genome of Aphis craccivora.</title>
        <authorList>
            <person name="Voronova N.V."/>
            <person name="Shulinski R.S."/>
            <person name="Bandarenka Y.V."/>
            <person name="Zhorov D.G."/>
            <person name="Warner D."/>
        </authorList>
    </citation>
    <scope>NUCLEOTIDE SEQUENCE [LARGE SCALE GENOMIC DNA]</scope>
    <source>
        <strain evidence="1">180601</strain>
        <tissue evidence="1">Whole Body</tissue>
    </source>
</reference>
<sequence>ISVKNSTHQVIPSDEVKSKILKLFEEGKTPSKALFAFKLQLRVERGNNYYVSAGDRGELPDPQWVYYLYYKMFKKNFGVAHGNDMMVSLNEDIEEYNTECKSKVAAMKILDDGNFAIAILTPLMKRISVGFDECGQILFIDASANVDRYGCKVFMIYTNSCAGGLPVGTIILTSESTSVISVGLELWKSLFPLDALGGRGLVGPKNFMSDDSTAERNALHEAFPQSELLLCIFHILQAAWRYLWDYNHDVPLDYRQTLYLEIKNMVYSKDKDELETTYNNALQKPVVKQFPKFVKYLQNLYQRRQEWAICFRKGLITRGQNTNNISEADGTFSLKMYS</sequence>
<feature type="non-terminal residue" evidence="1">
    <location>
        <position position="1"/>
    </location>
</feature>
<accession>A0A6G0VMJ8</accession>
<keyword evidence="2" id="KW-1185">Reference proteome</keyword>